<accession>A0A285MQU3</accession>
<organism evidence="1 2">
    <name type="scientific">Flagellimonas pacifica</name>
    <dbReference type="NCBI Taxonomy" id="1247520"/>
    <lineage>
        <taxon>Bacteria</taxon>
        <taxon>Pseudomonadati</taxon>
        <taxon>Bacteroidota</taxon>
        <taxon>Flavobacteriia</taxon>
        <taxon>Flavobacteriales</taxon>
        <taxon>Flavobacteriaceae</taxon>
        <taxon>Flagellimonas</taxon>
    </lineage>
</organism>
<gene>
    <name evidence="1" type="ORF">SAMN06265377_1350</name>
</gene>
<name>A0A285MQU3_9FLAO</name>
<proteinExistence type="predicted"/>
<reference evidence="2" key="1">
    <citation type="submission" date="2017-09" db="EMBL/GenBank/DDBJ databases">
        <authorList>
            <person name="Varghese N."/>
            <person name="Submissions S."/>
        </authorList>
    </citation>
    <scope>NUCLEOTIDE SEQUENCE [LARGE SCALE GENOMIC DNA]</scope>
    <source>
        <strain evidence="2">DSM 25885</strain>
    </source>
</reference>
<dbReference type="Pfam" id="PF13595">
    <property type="entry name" value="DUF4138"/>
    <property type="match status" value="1"/>
</dbReference>
<sequence>MKKIILLVVALPIFGKAQENLYANESHVVTLFFPSPIRQALTGAEHFTFSYNRDSGQHFGILQANKGDDSNLLVLTADGRAYAYGLSYSKHLPITHHFIEVGESIGRETETKVTSIPLVCDTIPKIELTKRIDAEKEMVVKGAEYVLGRKTEILKTKRKNGLILRLKELFYHADQVYVELEIQNRSEIDFELDILEIYRVNGKKGRRSSHQKLELKSIFKYNQPHIVRSGHGHCFVHVVPKFTLGDSEKLLVELHEKKGSRIVKVHWD</sequence>
<evidence type="ECO:0008006" key="3">
    <source>
        <dbReference type="Google" id="ProtNLM"/>
    </source>
</evidence>
<evidence type="ECO:0000313" key="1">
    <source>
        <dbReference type="EMBL" id="SNY99540.1"/>
    </source>
</evidence>
<evidence type="ECO:0000313" key="2">
    <source>
        <dbReference type="Proteomes" id="UP000219048"/>
    </source>
</evidence>
<dbReference type="RefSeq" id="WP_097045031.1">
    <property type="nucleotide sequence ID" value="NZ_OBEH01000002.1"/>
</dbReference>
<protein>
    <recommendedName>
        <fullName evidence="3">DUF4138 domain-containing protein</fullName>
    </recommendedName>
</protein>
<dbReference type="InterPro" id="IPR022298">
    <property type="entry name" value="Conjug_transposon_TraN"/>
</dbReference>
<dbReference type="Proteomes" id="UP000219048">
    <property type="component" value="Unassembled WGS sequence"/>
</dbReference>
<keyword evidence="2" id="KW-1185">Reference proteome</keyword>
<dbReference type="OrthoDB" id="1038500at2"/>
<dbReference type="EMBL" id="OBEH01000002">
    <property type="protein sequence ID" value="SNY99540.1"/>
    <property type="molecule type" value="Genomic_DNA"/>
</dbReference>
<dbReference type="AlphaFoldDB" id="A0A285MQU3"/>